<reference evidence="1 2" key="1">
    <citation type="submission" date="2024-05" db="EMBL/GenBank/DDBJ databases">
        <title>Culex pipiens pipiens assembly and annotation.</title>
        <authorList>
            <person name="Alout H."/>
            <person name="Durand T."/>
        </authorList>
    </citation>
    <scope>NUCLEOTIDE SEQUENCE [LARGE SCALE GENOMIC DNA]</scope>
    <source>
        <strain evidence="1">HA-2024</strain>
        <tissue evidence="1">Whole body</tissue>
    </source>
</reference>
<protein>
    <submittedName>
        <fullName evidence="1">Uncharacterized protein</fullName>
    </submittedName>
</protein>
<dbReference type="Proteomes" id="UP001562425">
    <property type="component" value="Unassembled WGS sequence"/>
</dbReference>
<name>A0ABD1DBW0_CULPP</name>
<dbReference type="AlphaFoldDB" id="A0ABD1DBW0"/>
<evidence type="ECO:0000313" key="2">
    <source>
        <dbReference type="Proteomes" id="UP001562425"/>
    </source>
</evidence>
<keyword evidence="2" id="KW-1185">Reference proteome</keyword>
<organism evidence="1 2">
    <name type="scientific">Culex pipiens pipiens</name>
    <name type="common">Northern house mosquito</name>
    <dbReference type="NCBI Taxonomy" id="38569"/>
    <lineage>
        <taxon>Eukaryota</taxon>
        <taxon>Metazoa</taxon>
        <taxon>Ecdysozoa</taxon>
        <taxon>Arthropoda</taxon>
        <taxon>Hexapoda</taxon>
        <taxon>Insecta</taxon>
        <taxon>Pterygota</taxon>
        <taxon>Neoptera</taxon>
        <taxon>Endopterygota</taxon>
        <taxon>Diptera</taxon>
        <taxon>Nematocera</taxon>
        <taxon>Culicoidea</taxon>
        <taxon>Culicidae</taxon>
        <taxon>Culicinae</taxon>
        <taxon>Culicini</taxon>
        <taxon>Culex</taxon>
        <taxon>Culex</taxon>
    </lineage>
</organism>
<gene>
    <name evidence="1" type="ORF">pipiens_009986</name>
</gene>
<comment type="caution">
    <text evidence="1">The sequence shown here is derived from an EMBL/GenBank/DDBJ whole genome shotgun (WGS) entry which is preliminary data.</text>
</comment>
<dbReference type="EMBL" id="JBEHCU010006432">
    <property type="protein sequence ID" value="KAL1397140.1"/>
    <property type="molecule type" value="Genomic_DNA"/>
</dbReference>
<proteinExistence type="predicted"/>
<evidence type="ECO:0000313" key="1">
    <source>
        <dbReference type="EMBL" id="KAL1397140.1"/>
    </source>
</evidence>
<accession>A0ABD1DBW0</accession>
<sequence length="83" mass="9417">MVGHAGVFLGVRTFSCEVSLVNNRFSVVRQNDQDRMQDGRQDGEKICADPPVDVLLEEKIPHPEHNELSKLNEFALLRMARVL</sequence>